<dbReference type="AlphaFoldDB" id="A0AAN7TC35"/>
<evidence type="ECO:0000313" key="2">
    <source>
        <dbReference type="Proteomes" id="UP001310890"/>
    </source>
</evidence>
<evidence type="ECO:0000313" key="1">
    <source>
        <dbReference type="EMBL" id="KAK5109152.1"/>
    </source>
</evidence>
<accession>A0AAN7TC35</accession>
<proteinExistence type="predicted"/>
<dbReference type="EMBL" id="JAVRRL010000070">
    <property type="protein sequence ID" value="KAK5109152.1"/>
    <property type="molecule type" value="Genomic_DNA"/>
</dbReference>
<organism evidence="1 2">
    <name type="scientific">Meristemomyces frigidus</name>
    <dbReference type="NCBI Taxonomy" id="1508187"/>
    <lineage>
        <taxon>Eukaryota</taxon>
        <taxon>Fungi</taxon>
        <taxon>Dikarya</taxon>
        <taxon>Ascomycota</taxon>
        <taxon>Pezizomycotina</taxon>
        <taxon>Dothideomycetes</taxon>
        <taxon>Dothideomycetidae</taxon>
        <taxon>Mycosphaerellales</taxon>
        <taxon>Teratosphaeriaceae</taxon>
        <taxon>Meristemomyces</taxon>
    </lineage>
</organism>
<name>A0AAN7TC35_9PEZI</name>
<dbReference type="PANTHER" id="PTHR37852:SF1">
    <property type="entry name" value="HIG1 DOMAIN-CONTAINING PROTEIN"/>
    <property type="match status" value="1"/>
</dbReference>
<reference evidence="1" key="1">
    <citation type="submission" date="2023-08" db="EMBL/GenBank/DDBJ databases">
        <title>Black Yeasts Isolated from many extreme environments.</title>
        <authorList>
            <person name="Coleine C."/>
            <person name="Stajich J.E."/>
            <person name="Selbmann L."/>
        </authorList>
    </citation>
    <scope>NUCLEOTIDE SEQUENCE</scope>
    <source>
        <strain evidence="1">CCFEE 5401</strain>
    </source>
</reference>
<comment type="caution">
    <text evidence="1">The sequence shown here is derived from an EMBL/GenBank/DDBJ whole genome shotgun (WGS) entry which is preliminary data.</text>
</comment>
<gene>
    <name evidence="1" type="ORF">LTR62_007514</name>
</gene>
<dbReference type="Proteomes" id="UP001310890">
    <property type="component" value="Unassembled WGS sequence"/>
</dbReference>
<dbReference type="PANTHER" id="PTHR37852">
    <property type="entry name" value="YALI0B21208P"/>
    <property type="match status" value="1"/>
</dbReference>
<protein>
    <submittedName>
        <fullName evidence="1">Uncharacterized protein</fullName>
    </submittedName>
</protein>
<sequence length="217" mass="23820">MANEAVHDAPYHPQQERLSIPYVPRLLLSQVVGGIAGFGLGISQGGLMAGLRFRAENAHRFPTTQTGWYLYHKSKNYHIALGAVQEGLKMAGKLALWTGVFMTMEEGVDRARTGVMRRWTGFRGTEDEERTNEINRDFVSTLFAGLGTAGAFSAWNRFPIPTAVRTARLGAKYGLMFGLVEDVLSLLKGRRLGYVEFVKKWTFGASTTMAAEAGVAG</sequence>